<comment type="caution">
    <text evidence="1">The sequence shown here is derived from an EMBL/GenBank/DDBJ whole genome shotgun (WGS) entry which is preliminary data.</text>
</comment>
<name>A0A7K1SGI9_9BACT</name>
<proteinExistence type="predicted"/>
<gene>
    <name evidence="1" type="ORF">GO755_22680</name>
</gene>
<dbReference type="AlphaFoldDB" id="A0A7K1SGI9"/>
<keyword evidence="2" id="KW-1185">Reference proteome</keyword>
<evidence type="ECO:0000313" key="2">
    <source>
        <dbReference type="Proteomes" id="UP000436006"/>
    </source>
</evidence>
<dbReference type="RefSeq" id="WP_157587566.1">
    <property type="nucleotide sequence ID" value="NZ_WPIN01000008.1"/>
</dbReference>
<reference evidence="1 2" key="1">
    <citation type="submission" date="2019-12" db="EMBL/GenBank/DDBJ databases">
        <title>Spirosoma sp. HMF4905 genome sequencing and assembly.</title>
        <authorList>
            <person name="Kang H."/>
            <person name="Cha I."/>
            <person name="Kim H."/>
            <person name="Joh K."/>
        </authorList>
    </citation>
    <scope>NUCLEOTIDE SEQUENCE [LARGE SCALE GENOMIC DNA]</scope>
    <source>
        <strain evidence="1 2">HMF4905</strain>
    </source>
</reference>
<organism evidence="1 2">
    <name type="scientific">Spirosoma arboris</name>
    <dbReference type="NCBI Taxonomy" id="2682092"/>
    <lineage>
        <taxon>Bacteria</taxon>
        <taxon>Pseudomonadati</taxon>
        <taxon>Bacteroidota</taxon>
        <taxon>Cytophagia</taxon>
        <taxon>Cytophagales</taxon>
        <taxon>Cytophagaceae</taxon>
        <taxon>Spirosoma</taxon>
    </lineage>
</organism>
<dbReference type="Proteomes" id="UP000436006">
    <property type="component" value="Unassembled WGS sequence"/>
</dbReference>
<evidence type="ECO:0000313" key="1">
    <source>
        <dbReference type="EMBL" id="MVM32863.1"/>
    </source>
</evidence>
<sequence length="72" mass="8261">MKIRLTGNKADFKKIEPILTANRAVFDSYRKPQKGNNPLYKEGGDKYDPKAGEQLLMYLDIPVDAFVKMLKK</sequence>
<protein>
    <submittedName>
        <fullName evidence="1">Uncharacterized protein</fullName>
    </submittedName>
</protein>
<accession>A0A7K1SGI9</accession>
<dbReference type="EMBL" id="WPIN01000008">
    <property type="protein sequence ID" value="MVM32863.1"/>
    <property type="molecule type" value="Genomic_DNA"/>
</dbReference>